<evidence type="ECO:0000256" key="1">
    <source>
        <dbReference type="ARBA" id="ARBA00010879"/>
    </source>
</evidence>
<feature type="domain" description="Reverse transcriptase" evidence="4">
    <location>
        <begin position="5"/>
        <end position="59"/>
    </location>
</feature>
<gene>
    <name evidence="5" type="ORF">P4O66_005526</name>
</gene>
<name>A0AAD8ZNI7_9TELE</name>
<dbReference type="Gene3D" id="3.30.70.270">
    <property type="match status" value="1"/>
</dbReference>
<evidence type="ECO:0000259" key="4">
    <source>
        <dbReference type="Pfam" id="PF00078"/>
    </source>
</evidence>
<accession>A0AAD8ZNI7</accession>
<reference evidence="5" key="1">
    <citation type="submission" date="2023-03" db="EMBL/GenBank/DDBJ databases">
        <title>Electrophorus voltai genome.</title>
        <authorList>
            <person name="Bian C."/>
        </authorList>
    </citation>
    <scope>NUCLEOTIDE SEQUENCE</scope>
    <source>
        <strain evidence="5">CB-2022</strain>
        <tissue evidence="5">Muscle</tissue>
    </source>
</reference>
<dbReference type="InterPro" id="IPR043128">
    <property type="entry name" value="Rev_trsase/Diguanyl_cyclase"/>
</dbReference>
<organism evidence="5 6">
    <name type="scientific">Electrophorus voltai</name>
    <dbReference type="NCBI Taxonomy" id="2609070"/>
    <lineage>
        <taxon>Eukaryota</taxon>
        <taxon>Metazoa</taxon>
        <taxon>Chordata</taxon>
        <taxon>Craniata</taxon>
        <taxon>Vertebrata</taxon>
        <taxon>Euteleostomi</taxon>
        <taxon>Actinopterygii</taxon>
        <taxon>Neopterygii</taxon>
        <taxon>Teleostei</taxon>
        <taxon>Ostariophysi</taxon>
        <taxon>Gymnotiformes</taxon>
        <taxon>Gymnotoidei</taxon>
        <taxon>Gymnotidae</taxon>
        <taxon>Electrophorus</taxon>
    </lineage>
</organism>
<dbReference type="AlphaFoldDB" id="A0AAD8ZNI7"/>
<dbReference type="InterPro" id="IPR043502">
    <property type="entry name" value="DNA/RNA_pol_sf"/>
</dbReference>
<dbReference type="EMBL" id="JAROKS010000010">
    <property type="protein sequence ID" value="KAK1800690.1"/>
    <property type="molecule type" value="Genomic_DNA"/>
</dbReference>
<keyword evidence="6" id="KW-1185">Reference proteome</keyword>
<feature type="region of interest" description="Disordered" evidence="3">
    <location>
        <begin position="133"/>
        <end position="192"/>
    </location>
</feature>
<sequence length="192" mass="21504">VYIIEVLREYLGRSVVAYIDDNLVYSSSRDQHMHDVRAVLHTLLQNHLYCKLEKCEFHHKEYGGVRLRWGPEVERSLSELKKAFSTAPVLQQPDPEKPFVVEARREEHEGGCSLSATPRRSPVYQRGASTVTHLFPGNSELGPGQTDGGTKSASAMPAKPPLSHSASIKPLSHEHTPPWGLATQEQPAWRSF</sequence>
<feature type="non-terminal residue" evidence="5">
    <location>
        <position position="1"/>
    </location>
</feature>
<dbReference type="GO" id="GO:0004523">
    <property type="term" value="F:RNA-DNA hybrid ribonuclease activity"/>
    <property type="evidence" value="ECO:0007669"/>
    <property type="project" value="UniProtKB-EC"/>
</dbReference>
<dbReference type="Pfam" id="PF00078">
    <property type="entry name" value="RVT_1"/>
    <property type="match status" value="1"/>
</dbReference>
<dbReference type="SUPFAM" id="SSF56672">
    <property type="entry name" value="DNA/RNA polymerases"/>
    <property type="match status" value="1"/>
</dbReference>
<dbReference type="InterPro" id="IPR053134">
    <property type="entry name" value="RNA-dir_DNA_polymerase"/>
</dbReference>
<evidence type="ECO:0000256" key="3">
    <source>
        <dbReference type="SAM" id="MobiDB-lite"/>
    </source>
</evidence>
<dbReference type="PANTHER" id="PTHR24559">
    <property type="entry name" value="TRANSPOSON TY3-I GAG-POL POLYPROTEIN"/>
    <property type="match status" value="1"/>
</dbReference>
<protein>
    <recommendedName>
        <fullName evidence="2">ribonuclease H</fullName>
        <ecNumber evidence="2">3.1.26.4</ecNumber>
    </recommendedName>
</protein>
<comment type="caution">
    <text evidence="5">The sequence shown here is derived from an EMBL/GenBank/DDBJ whole genome shotgun (WGS) entry which is preliminary data.</text>
</comment>
<dbReference type="InterPro" id="IPR000477">
    <property type="entry name" value="RT_dom"/>
</dbReference>
<comment type="similarity">
    <text evidence="1">Belongs to the beta type-B retroviral polymerase family. HERV class-II K(HML-2) pol subfamily.</text>
</comment>
<dbReference type="PANTHER" id="PTHR24559:SF440">
    <property type="entry name" value="RIBONUCLEASE H"/>
    <property type="match status" value="1"/>
</dbReference>
<evidence type="ECO:0000313" key="5">
    <source>
        <dbReference type="EMBL" id="KAK1800690.1"/>
    </source>
</evidence>
<proteinExistence type="inferred from homology"/>
<evidence type="ECO:0000256" key="2">
    <source>
        <dbReference type="ARBA" id="ARBA00012180"/>
    </source>
</evidence>
<evidence type="ECO:0000313" key="6">
    <source>
        <dbReference type="Proteomes" id="UP001239994"/>
    </source>
</evidence>
<dbReference type="Proteomes" id="UP001239994">
    <property type="component" value="Unassembled WGS sequence"/>
</dbReference>
<dbReference type="EC" id="3.1.26.4" evidence="2"/>